<name>A0AAN7UFP4_9PEZI</name>
<dbReference type="Proteomes" id="UP001305414">
    <property type="component" value="Unassembled WGS sequence"/>
</dbReference>
<accession>A0AAN7UFP4</accession>
<dbReference type="AlphaFoldDB" id="A0AAN7UFP4"/>
<evidence type="ECO:0000313" key="1">
    <source>
        <dbReference type="EMBL" id="KAK5628074.1"/>
    </source>
</evidence>
<sequence>MSLARTRPSLAMGVMVLGGAWRSEEAASLAVFLLSASLFLAEVELWRLGVEELWLRDRRSPLIRRSTRRSRGGVLAPDDRRLRMLRALCTLWLPGLSVRNLASSGVRSREMPVFDVDRRAALSICGVDSRLTSCMPVLSETLLVVWCCGVCRCNAALASLEDVSS</sequence>
<organism evidence="1 2">
    <name type="scientific">Xylaria bambusicola</name>
    <dbReference type="NCBI Taxonomy" id="326684"/>
    <lineage>
        <taxon>Eukaryota</taxon>
        <taxon>Fungi</taxon>
        <taxon>Dikarya</taxon>
        <taxon>Ascomycota</taxon>
        <taxon>Pezizomycotina</taxon>
        <taxon>Sordariomycetes</taxon>
        <taxon>Xylariomycetidae</taxon>
        <taxon>Xylariales</taxon>
        <taxon>Xylariaceae</taxon>
        <taxon>Xylaria</taxon>
    </lineage>
</organism>
<reference evidence="1 2" key="1">
    <citation type="submission" date="2023-10" db="EMBL/GenBank/DDBJ databases">
        <title>Draft genome sequence of Xylaria bambusicola isolate GMP-LS, the root and basal stem rot pathogen of sugarcane in Indonesia.</title>
        <authorList>
            <person name="Selvaraj P."/>
            <person name="Muralishankar V."/>
            <person name="Muruganantham S."/>
            <person name="Sp S."/>
            <person name="Haryani S."/>
            <person name="Lau K.J.X."/>
            <person name="Naqvi N.I."/>
        </authorList>
    </citation>
    <scope>NUCLEOTIDE SEQUENCE [LARGE SCALE GENOMIC DNA]</scope>
    <source>
        <strain evidence="1">GMP-LS</strain>
    </source>
</reference>
<comment type="caution">
    <text evidence="1">The sequence shown here is derived from an EMBL/GenBank/DDBJ whole genome shotgun (WGS) entry which is preliminary data.</text>
</comment>
<gene>
    <name evidence="1" type="ORF">RRF57_003789</name>
</gene>
<dbReference type="EMBL" id="JAWHQM010000007">
    <property type="protein sequence ID" value="KAK5628074.1"/>
    <property type="molecule type" value="Genomic_DNA"/>
</dbReference>
<proteinExistence type="predicted"/>
<evidence type="ECO:0000313" key="2">
    <source>
        <dbReference type="Proteomes" id="UP001305414"/>
    </source>
</evidence>
<keyword evidence="2" id="KW-1185">Reference proteome</keyword>
<protein>
    <submittedName>
        <fullName evidence="1">Uncharacterized protein</fullName>
    </submittedName>
</protein>